<proteinExistence type="predicted"/>
<gene>
    <name evidence="1" type="ORF">UFOPK1820_01092</name>
    <name evidence="2" type="ORF">UFOPK1960_00878</name>
    <name evidence="3" type="ORF">UFOPK2921_01302</name>
</gene>
<evidence type="ECO:0000313" key="1">
    <source>
        <dbReference type="EMBL" id="CAB4606569.1"/>
    </source>
</evidence>
<organism evidence="2">
    <name type="scientific">freshwater metagenome</name>
    <dbReference type="NCBI Taxonomy" id="449393"/>
    <lineage>
        <taxon>unclassified sequences</taxon>
        <taxon>metagenomes</taxon>
        <taxon>ecological metagenomes</taxon>
    </lineage>
</organism>
<dbReference type="EMBL" id="CAEZZV010000203">
    <property type="protein sequence ID" value="CAB4788761.1"/>
    <property type="molecule type" value="Genomic_DNA"/>
</dbReference>
<sequence length="108" mass="11520">MANAPTGIGYFGDEVPQTHDLGLKRSPVLQRCDGAPQQVKRATIFVNRLDTGLGGVAMSSGICQNIFFDLQARLFGGIADASTENLFNLESQEIDFASANPGVSTERS</sequence>
<dbReference type="EMBL" id="CAEZUK010000193">
    <property type="protein sequence ID" value="CAB4606569.1"/>
    <property type="molecule type" value="Genomic_DNA"/>
</dbReference>
<dbReference type="EMBL" id="CAEZVL010000130">
    <property type="protein sequence ID" value="CAB4634315.1"/>
    <property type="molecule type" value="Genomic_DNA"/>
</dbReference>
<dbReference type="AlphaFoldDB" id="A0A6J6JCD2"/>
<accession>A0A6J6JCD2</accession>
<evidence type="ECO:0000313" key="3">
    <source>
        <dbReference type="EMBL" id="CAB4788761.1"/>
    </source>
</evidence>
<name>A0A6J6JCD2_9ZZZZ</name>
<protein>
    <submittedName>
        <fullName evidence="2">Unannotated protein</fullName>
    </submittedName>
</protein>
<evidence type="ECO:0000313" key="2">
    <source>
        <dbReference type="EMBL" id="CAB4634315.1"/>
    </source>
</evidence>
<reference evidence="2" key="1">
    <citation type="submission" date="2020-05" db="EMBL/GenBank/DDBJ databases">
        <authorList>
            <person name="Chiriac C."/>
            <person name="Salcher M."/>
            <person name="Ghai R."/>
            <person name="Kavagutti S V."/>
        </authorList>
    </citation>
    <scope>NUCLEOTIDE SEQUENCE</scope>
</reference>